<dbReference type="AlphaFoldDB" id="A0A8D9F3U9"/>
<sequence>MSLPNGKWALESLHQYDGHKWTKTENKGEEGLLLFLQEDNMHITRGSTLVEQMCLSSDCKISKAFFHESTLGFVINRPQGITKFNVKFSPRCLNIDVCLKHIGLYMRVQMVNQGRFQEDTSMKTVVEKMLQKGPLTYLKGNTNMVPQNYPVEQIVQLCLLDKELPHFVAEVDTILQQYKKEGPANKAQSQGK</sequence>
<protein>
    <submittedName>
        <fullName evidence="1">Uncharacterized protein</fullName>
    </submittedName>
</protein>
<accession>A0A8D9F3U9</accession>
<evidence type="ECO:0000313" key="1">
    <source>
        <dbReference type="EMBL" id="CAG6776261.1"/>
    </source>
</evidence>
<reference evidence="1" key="1">
    <citation type="submission" date="2021-05" db="EMBL/GenBank/DDBJ databases">
        <authorList>
            <person name="Alioto T."/>
            <person name="Alioto T."/>
            <person name="Gomez Garrido J."/>
        </authorList>
    </citation>
    <scope>NUCLEOTIDE SEQUENCE</scope>
</reference>
<proteinExistence type="predicted"/>
<dbReference type="EMBL" id="HBUF01601543">
    <property type="protein sequence ID" value="CAG6776261.1"/>
    <property type="molecule type" value="Transcribed_RNA"/>
</dbReference>
<name>A0A8D9F3U9_9HEMI</name>
<organism evidence="1">
    <name type="scientific">Cacopsylla melanoneura</name>
    <dbReference type="NCBI Taxonomy" id="428564"/>
    <lineage>
        <taxon>Eukaryota</taxon>
        <taxon>Metazoa</taxon>
        <taxon>Ecdysozoa</taxon>
        <taxon>Arthropoda</taxon>
        <taxon>Hexapoda</taxon>
        <taxon>Insecta</taxon>
        <taxon>Pterygota</taxon>
        <taxon>Neoptera</taxon>
        <taxon>Paraneoptera</taxon>
        <taxon>Hemiptera</taxon>
        <taxon>Sternorrhyncha</taxon>
        <taxon>Psylloidea</taxon>
        <taxon>Psyllidae</taxon>
        <taxon>Psyllinae</taxon>
        <taxon>Cacopsylla</taxon>
    </lineage>
</organism>